<dbReference type="RefSeq" id="WP_061804184.1">
    <property type="nucleotide sequence ID" value="NZ_FOXX01000004.1"/>
</dbReference>
<dbReference type="EMBL" id="FOXX01000004">
    <property type="protein sequence ID" value="SFQ56746.1"/>
    <property type="molecule type" value="Genomic_DNA"/>
</dbReference>
<dbReference type="GeneID" id="93710802"/>
<dbReference type="Proteomes" id="UP000182762">
    <property type="component" value="Unassembled WGS sequence"/>
</dbReference>
<evidence type="ECO:0000313" key="2">
    <source>
        <dbReference type="Proteomes" id="UP000182762"/>
    </source>
</evidence>
<name>A0A1I5ZJV6_9BACI</name>
<reference evidence="1 2" key="1">
    <citation type="submission" date="2016-10" db="EMBL/GenBank/DDBJ databases">
        <authorList>
            <person name="Varghese N."/>
            <person name="Submissions S."/>
        </authorList>
    </citation>
    <scope>NUCLEOTIDE SEQUENCE [LARGE SCALE GENOMIC DNA]</scope>
    <source>
        <strain evidence="1 2">DSM 13796</strain>
    </source>
</reference>
<protein>
    <submittedName>
        <fullName evidence="1">Uncharacterized protein</fullName>
    </submittedName>
</protein>
<accession>A0A1I5ZJV6</accession>
<dbReference type="Pfam" id="PF19985">
    <property type="entry name" value="DUF6421"/>
    <property type="match status" value="1"/>
</dbReference>
<comment type="caution">
    <text evidence="1">The sequence shown here is derived from an EMBL/GenBank/DDBJ whole genome shotgun (WGS) entry which is preliminary data.</text>
</comment>
<sequence>MLTKTHTDQLLTILRDKILPEIDELRKYQGTQGQIVENKQRAKEILMDLIKSTEMIYNSLNLKEVGVAFKEDVLNWIKRGLDEAPYFDNTLIAYRPPVNGEVTFFLGPIVTPNGPNKRGFYFEAFLALRDEPEIMKPIEKELPHPKNGCESLKILAGTQGFMEEKCIVFFPENVKTKEKVTSQNFAIFFFNKFHDIYNDDTLKRANSIFPKFTFKSKDMDREITYEARVIWGYLHDYYHHCGNKPFDQNIQAKMNFFAGILEEIKVDCQTIITLNERKYPYWEEITEFVLFERLLRYPSQHNAPRNFDSGTGFFLFSWLMENGQSIYRDHEHTHLNLPKCIEDLKILVSEIEELETIQNDVEYKEQAEQYVRKHLLPSNNNDKFIIPENYFIYQENQNVNVPYLKFNAGTI</sequence>
<dbReference type="InterPro" id="IPR046306">
    <property type="entry name" value="DUF6421"/>
</dbReference>
<keyword evidence="2" id="KW-1185">Reference proteome</keyword>
<organism evidence="1 2">
    <name type="scientific">Priestia endophytica DSM 13796</name>
    <dbReference type="NCBI Taxonomy" id="1121089"/>
    <lineage>
        <taxon>Bacteria</taxon>
        <taxon>Bacillati</taxon>
        <taxon>Bacillota</taxon>
        <taxon>Bacilli</taxon>
        <taxon>Bacillales</taxon>
        <taxon>Bacillaceae</taxon>
        <taxon>Priestia</taxon>
    </lineage>
</organism>
<evidence type="ECO:0000313" key="1">
    <source>
        <dbReference type="EMBL" id="SFQ56746.1"/>
    </source>
</evidence>
<proteinExistence type="predicted"/>
<gene>
    <name evidence="1" type="ORF">SAMN02745910_02140</name>
</gene>